<dbReference type="PANTHER" id="PTHR18964">
    <property type="entry name" value="ROK (REPRESSOR, ORF, KINASE) FAMILY"/>
    <property type="match status" value="1"/>
</dbReference>
<dbReference type="PANTHER" id="PTHR18964:SF149">
    <property type="entry name" value="BIFUNCTIONAL UDP-N-ACETYLGLUCOSAMINE 2-EPIMERASE_N-ACETYLMANNOSAMINE KINASE"/>
    <property type="match status" value="1"/>
</dbReference>
<dbReference type="RefSeq" id="WP_380076805.1">
    <property type="nucleotide sequence ID" value="NZ_JBHSGO010000004.1"/>
</dbReference>
<dbReference type="Gene3D" id="3.30.420.40">
    <property type="match status" value="2"/>
</dbReference>
<evidence type="ECO:0000313" key="2">
    <source>
        <dbReference type="EMBL" id="MFC4665038.1"/>
    </source>
</evidence>
<dbReference type="Proteomes" id="UP001596020">
    <property type="component" value="Unassembled WGS sequence"/>
</dbReference>
<name>A0ABV9K4X6_9PORP</name>
<proteinExistence type="inferred from homology"/>
<evidence type="ECO:0000256" key="1">
    <source>
        <dbReference type="ARBA" id="ARBA00006479"/>
    </source>
</evidence>
<protein>
    <submittedName>
        <fullName evidence="2">ROK family protein</fullName>
    </submittedName>
</protein>
<dbReference type="EMBL" id="JBHSGO010000004">
    <property type="protein sequence ID" value="MFC4665038.1"/>
    <property type="molecule type" value="Genomic_DNA"/>
</dbReference>
<gene>
    <name evidence="2" type="ORF">ACFO3G_00100</name>
</gene>
<comment type="caution">
    <text evidence="2">The sequence shown here is derived from an EMBL/GenBank/DDBJ whole genome shotgun (WGS) entry which is preliminary data.</text>
</comment>
<comment type="similarity">
    <text evidence="1">Belongs to the ROK (NagC/XylR) family.</text>
</comment>
<dbReference type="InterPro" id="IPR049874">
    <property type="entry name" value="ROK_cs"/>
</dbReference>
<dbReference type="Pfam" id="PF00480">
    <property type="entry name" value="ROK"/>
    <property type="match status" value="1"/>
</dbReference>
<accession>A0ABV9K4X6</accession>
<evidence type="ECO:0000313" key="3">
    <source>
        <dbReference type="Proteomes" id="UP001596020"/>
    </source>
</evidence>
<dbReference type="InterPro" id="IPR000600">
    <property type="entry name" value="ROK"/>
</dbReference>
<dbReference type="SUPFAM" id="SSF53067">
    <property type="entry name" value="Actin-like ATPase domain"/>
    <property type="match status" value="1"/>
</dbReference>
<keyword evidence="3" id="KW-1185">Reference proteome</keyword>
<organism evidence="2 3">
    <name type="scientific">Falsiporphyromonas endometrii</name>
    <dbReference type="NCBI Taxonomy" id="1387297"/>
    <lineage>
        <taxon>Bacteria</taxon>
        <taxon>Pseudomonadati</taxon>
        <taxon>Bacteroidota</taxon>
        <taxon>Bacteroidia</taxon>
        <taxon>Bacteroidales</taxon>
        <taxon>Porphyromonadaceae</taxon>
        <taxon>Falsiporphyromonas</taxon>
    </lineage>
</organism>
<sequence>MKHVANHSYVLGMDVGGTNTLFGVVDTEGNILARDSVHTKEYADINNYVSEIASSIKRMMQDFGGVSCFNGMGIGAPNGNVFTGYLDYAPNLPWGKAVPLVKLFHEALDGLLVKIDNDANAATIGEMTYGAARDMKNFIMLTLGTGVGSGIVIDGNLVYGSHGKAGELGHVIVRPNGRPCGCGRNGCLETYVSATGVARTAKECLSRGVAVDSLLSKIDSDNITSKDVYDAALQGDPIAKDIFDRTGQVLGEAIASFVNFSDPEAIILFGGLTSAGELLMKPIKESLQKNILFVYEGGVKIIFSHLKGSDAAILGAASLGWLL</sequence>
<reference evidence="3" key="1">
    <citation type="journal article" date="2019" name="Int. J. Syst. Evol. Microbiol.">
        <title>The Global Catalogue of Microorganisms (GCM) 10K type strain sequencing project: providing services to taxonomists for standard genome sequencing and annotation.</title>
        <authorList>
            <consortium name="The Broad Institute Genomics Platform"/>
            <consortium name="The Broad Institute Genome Sequencing Center for Infectious Disease"/>
            <person name="Wu L."/>
            <person name="Ma J."/>
        </authorList>
    </citation>
    <scope>NUCLEOTIDE SEQUENCE [LARGE SCALE GENOMIC DNA]</scope>
    <source>
        <strain evidence="3">CGMCC 4.7357</strain>
    </source>
</reference>
<dbReference type="InterPro" id="IPR043129">
    <property type="entry name" value="ATPase_NBD"/>
</dbReference>
<dbReference type="PROSITE" id="PS01125">
    <property type="entry name" value="ROK"/>
    <property type="match status" value="1"/>
</dbReference>